<dbReference type="PRINTS" id="PR00111">
    <property type="entry name" value="ABHYDROLASE"/>
</dbReference>
<dbReference type="InterPro" id="IPR029058">
    <property type="entry name" value="AB_hydrolase_fold"/>
</dbReference>
<proteinExistence type="predicted"/>
<dbReference type="Proteomes" id="UP001316189">
    <property type="component" value="Chromosome"/>
</dbReference>
<reference evidence="3 4" key="1">
    <citation type="submission" date="2022-07" db="EMBL/GenBank/DDBJ databases">
        <title>Novel species in genus cellulomonas.</title>
        <authorList>
            <person name="Ye L."/>
        </authorList>
    </citation>
    <scope>NUCLEOTIDE SEQUENCE [LARGE SCALE GENOMIC DNA]</scope>
    <source>
        <strain evidence="4">zg-Y338</strain>
    </source>
</reference>
<dbReference type="PANTHER" id="PTHR43798">
    <property type="entry name" value="MONOACYLGLYCEROL LIPASE"/>
    <property type="match status" value="1"/>
</dbReference>
<dbReference type="InterPro" id="IPR000073">
    <property type="entry name" value="AB_hydrolase_1"/>
</dbReference>
<keyword evidence="4" id="KW-1185">Reference proteome</keyword>
<dbReference type="GO" id="GO:0016787">
    <property type="term" value="F:hydrolase activity"/>
    <property type="evidence" value="ECO:0007669"/>
    <property type="project" value="UniProtKB-KW"/>
</dbReference>
<evidence type="ECO:0000256" key="1">
    <source>
        <dbReference type="SAM" id="MobiDB-lite"/>
    </source>
</evidence>
<sequence length="276" mass="29266">MSTNPQTSLTADARTSPLHTVTRGEGAPVLLVHGFGVDHRLLTSLDGTFAEAGRRRVYVDLPGMGLSPAGPEITGSDAVVDAVAGAAQRAFGDEPFALVGSSFGGMVARALAHRLREQVTGLALLAPLVVAGAGRSGLPLKTTLVEDPDLLASLDPEDAADYAEMAVIQSPEGWARFWAHALPGIRRADQAAMDRIRAGYELTAEPEQGAAPWTRPTLIVSGRQDHVVGYADVVGILEHYPRATWVVLDEAGHNVHLDQPELVAALLAEWLERVGR</sequence>
<name>A0ABY5L225_9CELL</name>
<evidence type="ECO:0000313" key="3">
    <source>
        <dbReference type="EMBL" id="UUI75505.1"/>
    </source>
</evidence>
<dbReference type="Pfam" id="PF00561">
    <property type="entry name" value="Abhydrolase_1"/>
    <property type="match status" value="1"/>
</dbReference>
<organism evidence="3 4">
    <name type="scientific">Cellulomonas chengniuliangii</name>
    <dbReference type="NCBI Taxonomy" id="2968084"/>
    <lineage>
        <taxon>Bacteria</taxon>
        <taxon>Bacillati</taxon>
        <taxon>Actinomycetota</taxon>
        <taxon>Actinomycetes</taxon>
        <taxon>Micrococcales</taxon>
        <taxon>Cellulomonadaceae</taxon>
        <taxon>Cellulomonas</taxon>
    </lineage>
</organism>
<gene>
    <name evidence="3" type="ORF">NP064_00820</name>
</gene>
<dbReference type="RefSeq" id="WP_227568401.1">
    <property type="nucleotide sequence ID" value="NZ_CP101988.1"/>
</dbReference>
<dbReference type="PANTHER" id="PTHR43798:SF6">
    <property type="entry name" value="HYDROLASE, PUTATIVE (AFU_ORTHOLOGUE AFUA_4G13070)-RELATED"/>
    <property type="match status" value="1"/>
</dbReference>
<feature type="region of interest" description="Disordered" evidence="1">
    <location>
        <begin position="1"/>
        <end position="20"/>
    </location>
</feature>
<evidence type="ECO:0000313" key="4">
    <source>
        <dbReference type="Proteomes" id="UP001316189"/>
    </source>
</evidence>
<dbReference type="EMBL" id="CP101988">
    <property type="protein sequence ID" value="UUI75505.1"/>
    <property type="molecule type" value="Genomic_DNA"/>
</dbReference>
<dbReference type="SUPFAM" id="SSF53474">
    <property type="entry name" value="alpha/beta-Hydrolases"/>
    <property type="match status" value="1"/>
</dbReference>
<dbReference type="Gene3D" id="3.40.50.1820">
    <property type="entry name" value="alpha/beta hydrolase"/>
    <property type="match status" value="1"/>
</dbReference>
<dbReference type="InterPro" id="IPR050266">
    <property type="entry name" value="AB_hydrolase_sf"/>
</dbReference>
<keyword evidence="3" id="KW-0378">Hydrolase</keyword>
<feature type="compositionally biased region" description="Polar residues" evidence="1">
    <location>
        <begin position="1"/>
        <end position="10"/>
    </location>
</feature>
<accession>A0ABY5L225</accession>
<protein>
    <submittedName>
        <fullName evidence="3">Alpha/beta hydrolase</fullName>
    </submittedName>
</protein>
<evidence type="ECO:0000259" key="2">
    <source>
        <dbReference type="Pfam" id="PF00561"/>
    </source>
</evidence>
<feature type="domain" description="AB hydrolase-1" evidence="2">
    <location>
        <begin position="28"/>
        <end position="260"/>
    </location>
</feature>